<dbReference type="InterPro" id="IPR001424">
    <property type="entry name" value="SOD_Cu_Zn_dom"/>
</dbReference>
<dbReference type="Proteomes" id="UP000682733">
    <property type="component" value="Unassembled WGS sequence"/>
</dbReference>
<name>A0A813ZHY5_9BILA</name>
<evidence type="ECO:0000313" key="6">
    <source>
        <dbReference type="EMBL" id="CAF3681409.1"/>
    </source>
</evidence>
<feature type="signal peptide" evidence="1">
    <location>
        <begin position="1"/>
        <end position="16"/>
    </location>
</feature>
<dbReference type="PANTHER" id="PTHR10003">
    <property type="entry name" value="SUPEROXIDE DISMUTASE CU-ZN -RELATED"/>
    <property type="match status" value="1"/>
</dbReference>
<dbReference type="GO" id="GO:0005507">
    <property type="term" value="F:copper ion binding"/>
    <property type="evidence" value="ECO:0007669"/>
    <property type="project" value="InterPro"/>
</dbReference>
<dbReference type="OrthoDB" id="2015551at2759"/>
<dbReference type="EMBL" id="CAJNOK010000948">
    <property type="protein sequence ID" value="CAF0784750.1"/>
    <property type="molecule type" value="Genomic_DNA"/>
</dbReference>
<comment type="caution">
    <text evidence="4">The sequence shown here is derived from an EMBL/GenBank/DDBJ whole genome shotgun (WGS) entry which is preliminary data.</text>
</comment>
<reference evidence="4" key="1">
    <citation type="submission" date="2021-02" db="EMBL/GenBank/DDBJ databases">
        <authorList>
            <person name="Nowell W R."/>
        </authorList>
    </citation>
    <scope>NUCLEOTIDE SEQUENCE</scope>
</reference>
<dbReference type="EMBL" id="CAJOBA010000948">
    <property type="protein sequence ID" value="CAF3566853.1"/>
    <property type="molecule type" value="Genomic_DNA"/>
</dbReference>
<dbReference type="PRINTS" id="PR00068">
    <property type="entry name" value="CUZNDISMTASE"/>
</dbReference>
<evidence type="ECO:0000313" key="7">
    <source>
        <dbReference type="Proteomes" id="UP000663829"/>
    </source>
</evidence>
<organism evidence="4 7">
    <name type="scientific">Didymodactylos carnosus</name>
    <dbReference type="NCBI Taxonomy" id="1234261"/>
    <lineage>
        <taxon>Eukaryota</taxon>
        <taxon>Metazoa</taxon>
        <taxon>Spiralia</taxon>
        <taxon>Gnathifera</taxon>
        <taxon>Rotifera</taxon>
        <taxon>Eurotatoria</taxon>
        <taxon>Bdelloidea</taxon>
        <taxon>Philodinida</taxon>
        <taxon>Philodinidae</taxon>
        <taxon>Didymodactylos</taxon>
    </lineage>
</organism>
<feature type="chain" id="PRO_5035599015" description="Superoxide dismutase copper/zinc binding domain-containing protein" evidence="1">
    <location>
        <begin position="17"/>
        <end position="181"/>
    </location>
</feature>
<evidence type="ECO:0000259" key="2">
    <source>
        <dbReference type="Pfam" id="PF00080"/>
    </source>
</evidence>
<evidence type="ECO:0000313" key="4">
    <source>
        <dbReference type="EMBL" id="CAF0898571.1"/>
    </source>
</evidence>
<keyword evidence="1" id="KW-0732">Signal</keyword>
<dbReference type="Proteomes" id="UP000663829">
    <property type="component" value="Unassembled WGS sequence"/>
</dbReference>
<dbReference type="InterPro" id="IPR024134">
    <property type="entry name" value="SOD_Cu/Zn_/chaperone"/>
</dbReference>
<gene>
    <name evidence="4" type="ORF">GPM918_LOCUS8509</name>
    <name evidence="3" type="ORF">OVA965_LOCUS3808</name>
    <name evidence="6" type="ORF">SRO942_LOCUS8509</name>
    <name evidence="5" type="ORF">TMI583_LOCUS3806</name>
</gene>
<protein>
    <recommendedName>
        <fullName evidence="2">Superoxide dismutase copper/zinc binding domain-containing protein</fullName>
    </recommendedName>
</protein>
<dbReference type="Gene3D" id="2.60.40.200">
    <property type="entry name" value="Superoxide dismutase, copper/zinc binding domain"/>
    <property type="match status" value="1"/>
</dbReference>
<dbReference type="EMBL" id="CAJOBC010001489">
    <property type="protein sequence ID" value="CAF3681409.1"/>
    <property type="molecule type" value="Genomic_DNA"/>
</dbReference>
<dbReference type="EMBL" id="CAJNOQ010001489">
    <property type="protein sequence ID" value="CAF0898571.1"/>
    <property type="molecule type" value="Genomic_DNA"/>
</dbReference>
<evidence type="ECO:0000313" key="3">
    <source>
        <dbReference type="EMBL" id="CAF0784750.1"/>
    </source>
</evidence>
<dbReference type="GO" id="GO:0006801">
    <property type="term" value="P:superoxide metabolic process"/>
    <property type="evidence" value="ECO:0007669"/>
    <property type="project" value="InterPro"/>
</dbReference>
<sequence>MLFILLLFDFIASLTAILYPLHAKAQLYFDLSNISTIGTLYFTQINSQSPVFIHGTLKGLPPHHSYRGFHVHEQWIDRLINSCTAAGPHFNPYNHSHGAQKSPSNQRHVGDLGNILTDQNGYAVIHLTDPIIRLDDGNQSIINRTIVIHQDVDDFGLGQYPDSKTTGHVGSHVACGVIYAT</sequence>
<keyword evidence="7" id="KW-1185">Reference proteome</keyword>
<dbReference type="Pfam" id="PF00080">
    <property type="entry name" value="Sod_Cu"/>
    <property type="match status" value="1"/>
</dbReference>
<evidence type="ECO:0000313" key="5">
    <source>
        <dbReference type="EMBL" id="CAF3566853.1"/>
    </source>
</evidence>
<dbReference type="SUPFAM" id="SSF49329">
    <property type="entry name" value="Cu,Zn superoxide dismutase-like"/>
    <property type="match status" value="1"/>
</dbReference>
<evidence type="ECO:0000256" key="1">
    <source>
        <dbReference type="SAM" id="SignalP"/>
    </source>
</evidence>
<feature type="domain" description="Superoxide dismutase copper/zinc binding" evidence="2">
    <location>
        <begin position="38"/>
        <end position="178"/>
    </location>
</feature>
<dbReference type="Proteomes" id="UP000677228">
    <property type="component" value="Unassembled WGS sequence"/>
</dbReference>
<dbReference type="CDD" id="cd00305">
    <property type="entry name" value="Cu-Zn_Superoxide_Dismutase"/>
    <property type="match status" value="1"/>
</dbReference>
<dbReference type="Proteomes" id="UP000681722">
    <property type="component" value="Unassembled WGS sequence"/>
</dbReference>
<proteinExistence type="predicted"/>
<accession>A0A813ZHY5</accession>
<dbReference type="AlphaFoldDB" id="A0A813ZHY5"/>
<dbReference type="InterPro" id="IPR036423">
    <property type="entry name" value="SOD-like_Cu/Zn_dom_sf"/>
</dbReference>